<dbReference type="PANTHER" id="PTHR32552">
    <property type="entry name" value="FERRICHROME IRON RECEPTOR-RELATED"/>
    <property type="match status" value="1"/>
</dbReference>
<dbReference type="InterPro" id="IPR036942">
    <property type="entry name" value="Beta-barrel_TonB_sf"/>
</dbReference>
<feature type="domain" description="TonB-dependent receptor plug" evidence="15">
    <location>
        <begin position="52"/>
        <end position="156"/>
    </location>
</feature>
<organism evidence="16 17">
    <name type="scientific">Pseudoalteromonas undina</name>
    <dbReference type="NCBI Taxonomy" id="43660"/>
    <lineage>
        <taxon>Bacteria</taxon>
        <taxon>Pseudomonadati</taxon>
        <taxon>Pseudomonadota</taxon>
        <taxon>Gammaproteobacteria</taxon>
        <taxon>Alteromonadales</taxon>
        <taxon>Pseudoalteromonadaceae</taxon>
        <taxon>Pseudoalteromonas</taxon>
    </lineage>
</organism>
<feature type="signal peptide" evidence="13">
    <location>
        <begin position="1"/>
        <end position="26"/>
    </location>
</feature>
<feature type="chain" id="PRO_5046374563" evidence="13">
    <location>
        <begin position="27"/>
        <end position="804"/>
    </location>
</feature>
<evidence type="ECO:0000256" key="1">
    <source>
        <dbReference type="ARBA" id="ARBA00004571"/>
    </source>
</evidence>
<dbReference type="InterPro" id="IPR012910">
    <property type="entry name" value="Plug_dom"/>
</dbReference>
<comment type="caution">
    <text evidence="16">The sequence shown here is derived from an EMBL/GenBank/DDBJ whole genome shotgun (WGS) entry which is preliminary data.</text>
</comment>
<evidence type="ECO:0000313" key="17">
    <source>
        <dbReference type="Proteomes" id="UP000016534"/>
    </source>
</evidence>
<dbReference type="Proteomes" id="UP000016534">
    <property type="component" value="Unassembled WGS sequence"/>
</dbReference>
<reference evidence="16" key="2">
    <citation type="submission" date="2013-04" db="EMBL/GenBank/DDBJ databases">
        <title>Genome sequence of Pseudoalteromonas undina.</title>
        <authorList>
            <person name="Xie B.-B."/>
            <person name="Rong J.-C."/>
            <person name="Qin Q.-L."/>
            <person name="Shu Y.-L."/>
            <person name="Zhang Y.-Z."/>
        </authorList>
    </citation>
    <scope>NUCLEOTIDE SEQUENCE</scope>
    <source>
        <strain evidence="16">NCIMB 2128</strain>
    </source>
</reference>
<evidence type="ECO:0000256" key="3">
    <source>
        <dbReference type="ARBA" id="ARBA00022452"/>
    </source>
</evidence>
<keyword evidence="13" id="KW-0732">Signal</keyword>
<evidence type="ECO:0000256" key="13">
    <source>
        <dbReference type="SAM" id="SignalP"/>
    </source>
</evidence>
<dbReference type="InterPro" id="IPR000531">
    <property type="entry name" value="Beta-barrel_TonB"/>
</dbReference>
<keyword evidence="3 11" id="KW-1134">Transmembrane beta strand</keyword>
<reference evidence="16" key="1">
    <citation type="journal article" date="2012" name="J. Bacteriol.">
        <title>Genome sequences of type strains of seven species of the marine bacterium Pseudoalteromonas.</title>
        <authorList>
            <person name="Xie B.B."/>
            <person name="Shu Y.L."/>
            <person name="Qin Q.L."/>
            <person name="Rong J.C."/>
            <person name="Zhang X.Y."/>
            <person name="Chen X.L."/>
            <person name="Shi M."/>
            <person name="He H.L."/>
            <person name="Zhou B.C."/>
            <person name="Zhang Y.Z."/>
        </authorList>
    </citation>
    <scope>NUCLEOTIDE SEQUENCE [LARGE SCALE GENOMIC DNA]</scope>
    <source>
        <strain evidence="16">NCIMB 2128</strain>
    </source>
</reference>
<keyword evidence="6" id="KW-0408">Iron</keyword>
<dbReference type="Gene3D" id="2.40.170.20">
    <property type="entry name" value="TonB-dependent receptor, beta-barrel domain"/>
    <property type="match status" value="1"/>
</dbReference>
<evidence type="ECO:0000259" key="14">
    <source>
        <dbReference type="Pfam" id="PF00593"/>
    </source>
</evidence>
<proteinExistence type="inferred from homology"/>
<comment type="similarity">
    <text evidence="11 12">Belongs to the TonB-dependent receptor family.</text>
</comment>
<dbReference type="CDD" id="cd01347">
    <property type="entry name" value="ligand_gated_channel"/>
    <property type="match status" value="1"/>
</dbReference>
<evidence type="ECO:0000256" key="4">
    <source>
        <dbReference type="ARBA" id="ARBA00022496"/>
    </source>
</evidence>
<comment type="subcellular location">
    <subcellularLocation>
        <location evidence="1 11">Cell outer membrane</location>
        <topology evidence="1 11">Multi-pass membrane protein</topology>
    </subcellularLocation>
</comment>
<keyword evidence="4" id="KW-0410">Iron transport</keyword>
<dbReference type="EMBL" id="AHCF02000017">
    <property type="protein sequence ID" value="ERG61205.1"/>
    <property type="molecule type" value="Genomic_DNA"/>
</dbReference>
<evidence type="ECO:0000259" key="15">
    <source>
        <dbReference type="Pfam" id="PF07715"/>
    </source>
</evidence>
<dbReference type="PANTHER" id="PTHR32552:SF81">
    <property type="entry name" value="TONB-DEPENDENT OUTER MEMBRANE RECEPTOR"/>
    <property type="match status" value="1"/>
</dbReference>
<evidence type="ECO:0000256" key="7">
    <source>
        <dbReference type="ARBA" id="ARBA00023065"/>
    </source>
</evidence>
<gene>
    <name evidence="16" type="ORF">PUND_08844</name>
</gene>
<feature type="domain" description="TonB-dependent receptor-like beta-barrel" evidence="14">
    <location>
        <begin position="275"/>
        <end position="756"/>
    </location>
</feature>
<evidence type="ECO:0000313" key="16">
    <source>
        <dbReference type="EMBL" id="ERG61205.1"/>
    </source>
</evidence>
<evidence type="ECO:0000256" key="12">
    <source>
        <dbReference type="RuleBase" id="RU003357"/>
    </source>
</evidence>
<evidence type="ECO:0000256" key="5">
    <source>
        <dbReference type="ARBA" id="ARBA00022692"/>
    </source>
</evidence>
<keyword evidence="2 11" id="KW-0813">Transport</keyword>
<evidence type="ECO:0000256" key="11">
    <source>
        <dbReference type="PROSITE-ProRule" id="PRU01360"/>
    </source>
</evidence>
<accession>A0ABN0NI43</accession>
<sequence length="804" mass="87890">MFKPSLLTLAVSSALSGVLFSGNATAQEQIIEKNKSLEVIEVTATRRSGSIQAAPLNITALDADVMKDQNISELADVARWVPGLTITDQGGRSGSPIIVRGLNTNSSGPSSDGGTVATYINEIPVSVDMRLVDVERVEVLIGPQGTLYGAGTLGGAIRYMLKEPELDFISGEVFGDVFQTQESDSVGGEAGFIFNLPLIEDKLAVRTSLNIYEDPGFIDYAYTVREPGVSITDPDWTNLDAVNSNLKNVKDANGETTTTGRISLRYKANESFEGTLNYFYQKQDTEGRSIVHHNSLNGNNGLNDRIGKYESAYRFEEPREKEDQLLSLELKADLGFAELVSATGISHFEADGQRDQTDLLIRLDYGYEEFPSFSAFTREIDEVDTFTQELRLVSQSDSDLNWIVGGFYNKTDTDASSREFTPGFDQFAVDNFGGAQLRPDSLEYLEITGSKVTESALFGEVGYQVTDKLDITIGARFYEYDVESKAAFDFPLANTLYEGAAPDEVSVNFEENEAGDNGNLFKFNAKYQFTDSVMAYATISEGFRIGGSNGLVPCPTPLPEDQQTGCGTPDEMLYDADTTTNYELGFKSTWMRSQLHFNAALFNVDWDNAQIAGATTVGQLPYLSNAGSANAKGVEIATRAILSDSFTAYATYAYTKAELTSDAPYLFNADGTNGAKDGDRLPGSPEHQFSMGINYQTDVLNDKTLDINYGLTAQSDVISKVGLRDNGEALPGYSLSNISAKLTADAWSTTLYVDNLFNKYAVTSVRRSDADITTANGADIQRNYGYFINRPLTVGIKFNYQFEI</sequence>
<evidence type="ECO:0000256" key="10">
    <source>
        <dbReference type="ARBA" id="ARBA00023237"/>
    </source>
</evidence>
<dbReference type="SUPFAM" id="SSF56935">
    <property type="entry name" value="Porins"/>
    <property type="match status" value="1"/>
</dbReference>
<keyword evidence="7" id="KW-0406">Ion transport</keyword>
<keyword evidence="16" id="KW-0675">Receptor</keyword>
<keyword evidence="17" id="KW-1185">Reference proteome</keyword>
<dbReference type="PROSITE" id="PS52016">
    <property type="entry name" value="TONB_DEPENDENT_REC_3"/>
    <property type="match status" value="1"/>
</dbReference>
<evidence type="ECO:0000256" key="2">
    <source>
        <dbReference type="ARBA" id="ARBA00022448"/>
    </source>
</evidence>
<dbReference type="InterPro" id="IPR039426">
    <property type="entry name" value="TonB-dep_rcpt-like"/>
</dbReference>
<evidence type="ECO:0000256" key="9">
    <source>
        <dbReference type="ARBA" id="ARBA00023136"/>
    </source>
</evidence>
<protein>
    <submittedName>
        <fullName evidence="16">Outer membrane TonB-dependent receptor</fullName>
    </submittedName>
</protein>
<name>A0ABN0NI43_9GAMM</name>
<dbReference type="Pfam" id="PF07715">
    <property type="entry name" value="Plug"/>
    <property type="match status" value="1"/>
</dbReference>
<evidence type="ECO:0000256" key="8">
    <source>
        <dbReference type="ARBA" id="ARBA00023077"/>
    </source>
</evidence>
<keyword evidence="9 11" id="KW-0472">Membrane</keyword>
<keyword evidence="5 11" id="KW-0812">Transmembrane</keyword>
<keyword evidence="10 11" id="KW-0998">Cell outer membrane</keyword>
<evidence type="ECO:0000256" key="6">
    <source>
        <dbReference type="ARBA" id="ARBA00023004"/>
    </source>
</evidence>
<dbReference type="Pfam" id="PF00593">
    <property type="entry name" value="TonB_dep_Rec_b-barrel"/>
    <property type="match status" value="1"/>
</dbReference>
<keyword evidence="8 12" id="KW-0798">TonB box</keyword>